<keyword evidence="4" id="KW-1185">Reference proteome</keyword>
<evidence type="ECO:0000256" key="1">
    <source>
        <dbReference type="SAM" id="MobiDB-lite"/>
    </source>
</evidence>
<gene>
    <name evidence="3" type="ORF">IAI60_14490</name>
</gene>
<dbReference type="Pfam" id="PF21006">
    <property type="entry name" value="NHase_beta_N"/>
    <property type="match status" value="1"/>
</dbReference>
<dbReference type="NCBIfam" id="TIGR03889">
    <property type="entry name" value="nitrile_acc"/>
    <property type="match status" value="1"/>
</dbReference>
<feature type="region of interest" description="Disordered" evidence="1">
    <location>
        <begin position="1"/>
        <end position="28"/>
    </location>
</feature>
<name>A0ABS3KEH5_9PROT</name>
<protein>
    <submittedName>
        <fullName evidence="3">Nitrile hydratase accessory protein</fullName>
    </submittedName>
</protein>
<dbReference type="EMBL" id="JACTNF010000015">
    <property type="protein sequence ID" value="MBO1075822.1"/>
    <property type="molecule type" value="Genomic_DNA"/>
</dbReference>
<evidence type="ECO:0000313" key="3">
    <source>
        <dbReference type="EMBL" id="MBO1075822.1"/>
    </source>
</evidence>
<accession>A0ABS3KEH5</accession>
<sequence length="119" mass="13194">MPGSRILNRSDPVPGDLPGLDTAPDGPVFREPWEAQAFAMAVALHGEGCFGWNEWATALGREIARPGGEGLPYYQHWLAALERLVAEKGILDAEQLLRRREEWREAAEATPHGEPILLR</sequence>
<dbReference type="InterPro" id="IPR008990">
    <property type="entry name" value="Elect_transpt_acc-like_dom_sf"/>
</dbReference>
<reference evidence="3 4" key="1">
    <citation type="submission" date="2020-09" db="EMBL/GenBank/DDBJ databases">
        <title>Roseomonas.</title>
        <authorList>
            <person name="Zhu W."/>
        </authorList>
    </citation>
    <scope>NUCLEOTIDE SEQUENCE [LARGE SCALE GENOMIC DNA]</scope>
    <source>
        <strain evidence="3 4">1311</strain>
    </source>
</reference>
<organism evidence="3 4">
    <name type="scientific">Roseomonas marmotae</name>
    <dbReference type="NCBI Taxonomy" id="2768161"/>
    <lineage>
        <taxon>Bacteria</taxon>
        <taxon>Pseudomonadati</taxon>
        <taxon>Pseudomonadota</taxon>
        <taxon>Alphaproteobacteria</taxon>
        <taxon>Acetobacterales</taxon>
        <taxon>Roseomonadaceae</taxon>
        <taxon>Roseomonas</taxon>
    </lineage>
</organism>
<evidence type="ECO:0000313" key="4">
    <source>
        <dbReference type="Proteomes" id="UP001518990"/>
    </source>
</evidence>
<dbReference type="InterPro" id="IPR042262">
    <property type="entry name" value="CN_hydtase_beta_C"/>
</dbReference>
<dbReference type="Proteomes" id="UP001518990">
    <property type="component" value="Unassembled WGS sequence"/>
</dbReference>
<comment type="caution">
    <text evidence="3">The sequence shown here is derived from an EMBL/GenBank/DDBJ whole genome shotgun (WGS) entry which is preliminary data.</text>
</comment>
<dbReference type="RefSeq" id="WP_207448296.1">
    <property type="nucleotide sequence ID" value="NZ_CP061095.1"/>
</dbReference>
<dbReference type="InterPro" id="IPR049054">
    <property type="entry name" value="CN_hydtase_beta-like_N"/>
</dbReference>
<evidence type="ECO:0000259" key="2">
    <source>
        <dbReference type="Pfam" id="PF21006"/>
    </source>
</evidence>
<proteinExistence type="predicted"/>
<dbReference type="Gene3D" id="1.10.472.20">
    <property type="entry name" value="Nitrile hydratase, beta subunit"/>
    <property type="match status" value="1"/>
</dbReference>
<dbReference type="SUPFAM" id="SSF50090">
    <property type="entry name" value="Electron transport accessory proteins"/>
    <property type="match status" value="1"/>
</dbReference>
<feature type="domain" description="Nitrile hydratase beta subunit-like N-terminal" evidence="2">
    <location>
        <begin position="20"/>
        <end position="106"/>
    </location>
</feature>
<dbReference type="InterPro" id="IPR023808">
    <property type="entry name" value="Nitrile_Hydratase_acc_put"/>
</dbReference>